<protein>
    <submittedName>
        <fullName evidence="1">Uncharacterized protein</fullName>
    </submittedName>
</protein>
<dbReference type="KEGG" id="more:E1B28_013802"/>
<dbReference type="GeneID" id="66082877"/>
<dbReference type="Proteomes" id="UP001049176">
    <property type="component" value="Chromosome 9"/>
</dbReference>
<comment type="caution">
    <text evidence="1">The sequence shown here is derived from an EMBL/GenBank/DDBJ whole genome shotgun (WGS) entry which is preliminary data.</text>
</comment>
<gene>
    <name evidence="1" type="ORF">E1B28_013802</name>
</gene>
<dbReference type="EMBL" id="CM032189">
    <property type="protein sequence ID" value="KAG7087864.1"/>
    <property type="molecule type" value="Genomic_DNA"/>
</dbReference>
<keyword evidence="2" id="KW-1185">Reference proteome</keyword>
<name>A0A9P7RQH7_9AGAR</name>
<dbReference type="AlphaFoldDB" id="A0A9P7RQH7"/>
<evidence type="ECO:0000313" key="2">
    <source>
        <dbReference type="Proteomes" id="UP001049176"/>
    </source>
</evidence>
<dbReference type="RefSeq" id="XP_043004335.1">
    <property type="nucleotide sequence ID" value="XM_043158980.1"/>
</dbReference>
<evidence type="ECO:0000313" key="1">
    <source>
        <dbReference type="EMBL" id="KAG7087864.1"/>
    </source>
</evidence>
<accession>A0A9P7RQH7</accession>
<organism evidence="1 2">
    <name type="scientific">Marasmius oreades</name>
    <name type="common">fairy-ring Marasmius</name>
    <dbReference type="NCBI Taxonomy" id="181124"/>
    <lineage>
        <taxon>Eukaryota</taxon>
        <taxon>Fungi</taxon>
        <taxon>Dikarya</taxon>
        <taxon>Basidiomycota</taxon>
        <taxon>Agaricomycotina</taxon>
        <taxon>Agaricomycetes</taxon>
        <taxon>Agaricomycetidae</taxon>
        <taxon>Agaricales</taxon>
        <taxon>Marasmiineae</taxon>
        <taxon>Marasmiaceae</taxon>
        <taxon>Marasmius</taxon>
    </lineage>
</organism>
<proteinExistence type="predicted"/>
<reference evidence="1" key="1">
    <citation type="journal article" date="2021" name="Genome Biol. Evol.">
        <title>The assembled and annotated genome of the fairy-ring fungus Marasmius oreades.</title>
        <authorList>
            <person name="Hiltunen M."/>
            <person name="Ament-Velasquez S.L."/>
            <person name="Johannesson H."/>
        </authorList>
    </citation>
    <scope>NUCLEOTIDE SEQUENCE</scope>
    <source>
        <strain evidence="1">03SP1</strain>
    </source>
</reference>
<sequence>MCGSSILPVHVDGNCRRSSALHTDDFVLWLEARAPLGPMKESSGILEDARLPTPLCNGCFTKPPFSFRHPQRLAGSGSRRWAGIRLLYVLPISPSSEGVTSFLATTLKWAEALVHRPSFSSPTSPSRCSFRWRLTLNLPLPAFIRI</sequence>